<proteinExistence type="predicted"/>
<evidence type="ECO:0000256" key="1">
    <source>
        <dbReference type="SAM" id="MobiDB-lite"/>
    </source>
</evidence>
<dbReference type="EMBL" id="ML170838">
    <property type="protein sequence ID" value="TDL13217.1"/>
    <property type="molecule type" value="Genomic_DNA"/>
</dbReference>
<dbReference type="STRING" id="50990.A0A4Y7PD94"/>
<name>A0A4Y7PD94_9AGAM</name>
<dbReference type="OrthoDB" id="6776860at2759"/>
<gene>
    <name evidence="2" type="ORF">BD410DRAFT_679745</name>
</gene>
<feature type="non-terminal residue" evidence="2">
    <location>
        <position position="183"/>
    </location>
</feature>
<organism evidence="2 3">
    <name type="scientific">Rickenella mellea</name>
    <dbReference type="NCBI Taxonomy" id="50990"/>
    <lineage>
        <taxon>Eukaryota</taxon>
        <taxon>Fungi</taxon>
        <taxon>Dikarya</taxon>
        <taxon>Basidiomycota</taxon>
        <taxon>Agaricomycotina</taxon>
        <taxon>Agaricomycetes</taxon>
        <taxon>Hymenochaetales</taxon>
        <taxon>Rickenellaceae</taxon>
        <taxon>Rickenella</taxon>
    </lineage>
</organism>
<reference evidence="2 3" key="1">
    <citation type="submission" date="2018-06" db="EMBL/GenBank/DDBJ databases">
        <title>A transcriptomic atlas of mushroom development highlights an independent origin of complex multicellularity.</title>
        <authorList>
            <consortium name="DOE Joint Genome Institute"/>
            <person name="Krizsan K."/>
            <person name="Almasi E."/>
            <person name="Merenyi Z."/>
            <person name="Sahu N."/>
            <person name="Viragh M."/>
            <person name="Koszo T."/>
            <person name="Mondo S."/>
            <person name="Kiss B."/>
            <person name="Balint B."/>
            <person name="Kues U."/>
            <person name="Barry K."/>
            <person name="Hegedus J.C."/>
            <person name="Henrissat B."/>
            <person name="Johnson J."/>
            <person name="Lipzen A."/>
            <person name="Ohm R."/>
            <person name="Nagy I."/>
            <person name="Pangilinan J."/>
            <person name="Yan J."/>
            <person name="Xiong Y."/>
            <person name="Grigoriev I.V."/>
            <person name="Hibbett D.S."/>
            <person name="Nagy L.G."/>
        </authorList>
    </citation>
    <scope>NUCLEOTIDE SEQUENCE [LARGE SCALE GENOMIC DNA]</scope>
    <source>
        <strain evidence="2 3">SZMC22713</strain>
    </source>
</reference>
<dbReference type="AlphaFoldDB" id="A0A4Y7PD94"/>
<evidence type="ECO:0000313" key="3">
    <source>
        <dbReference type="Proteomes" id="UP000294933"/>
    </source>
</evidence>
<sequence length="183" mass="20237">EEFFGVPDSLISKDNLFLQVANFTSHPVNLNEGCLLGLGHNPEQWLQQKDSTSQEDRVQFTAHSQAIKSMVSDLLKLPAVNSQDLGGEGQEEFKLSGGPKTAETSDPDPVPSSKLLSEIHFSPDLTKEQRKELEKVVLHHEKAFGLDGRLGHYNAKVQIPLREDAKEVSLPPFGTSPEKKQVI</sequence>
<evidence type="ECO:0000313" key="2">
    <source>
        <dbReference type="EMBL" id="TDL13217.1"/>
    </source>
</evidence>
<feature type="non-terminal residue" evidence="2">
    <location>
        <position position="1"/>
    </location>
</feature>
<dbReference type="Proteomes" id="UP000294933">
    <property type="component" value="Unassembled WGS sequence"/>
</dbReference>
<protein>
    <submittedName>
        <fullName evidence="2">Uncharacterized protein</fullName>
    </submittedName>
</protein>
<dbReference type="VEuPathDB" id="FungiDB:BD410DRAFT_679745"/>
<accession>A0A4Y7PD94</accession>
<feature type="region of interest" description="Disordered" evidence="1">
    <location>
        <begin position="82"/>
        <end position="114"/>
    </location>
</feature>
<keyword evidence="3" id="KW-1185">Reference proteome</keyword>